<keyword evidence="1" id="KW-0472">Membrane</keyword>
<dbReference type="EMBL" id="BPLR01010793">
    <property type="protein sequence ID" value="GIY42027.1"/>
    <property type="molecule type" value="Genomic_DNA"/>
</dbReference>
<name>A0AAV4TB46_CAEEX</name>
<evidence type="ECO:0000313" key="3">
    <source>
        <dbReference type="Proteomes" id="UP001054945"/>
    </source>
</evidence>
<evidence type="ECO:0000313" key="2">
    <source>
        <dbReference type="EMBL" id="GIY42027.1"/>
    </source>
</evidence>
<comment type="caution">
    <text evidence="2">The sequence shown here is derived from an EMBL/GenBank/DDBJ whole genome shotgun (WGS) entry which is preliminary data.</text>
</comment>
<protein>
    <submittedName>
        <fullName evidence="2">Uncharacterized protein</fullName>
    </submittedName>
</protein>
<dbReference type="AlphaFoldDB" id="A0AAV4TB46"/>
<keyword evidence="3" id="KW-1185">Reference proteome</keyword>
<keyword evidence="1" id="KW-0812">Transmembrane</keyword>
<gene>
    <name evidence="2" type="ORF">CEXT_651401</name>
</gene>
<keyword evidence="1" id="KW-1133">Transmembrane helix</keyword>
<evidence type="ECO:0000256" key="1">
    <source>
        <dbReference type="SAM" id="Phobius"/>
    </source>
</evidence>
<accession>A0AAV4TB46</accession>
<feature type="transmembrane region" description="Helical" evidence="1">
    <location>
        <begin position="68"/>
        <end position="92"/>
    </location>
</feature>
<organism evidence="2 3">
    <name type="scientific">Caerostris extrusa</name>
    <name type="common">Bark spider</name>
    <name type="synonym">Caerostris bankana</name>
    <dbReference type="NCBI Taxonomy" id="172846"/>
    <lineage>
        <taxon>Eukaryota</taxon>
        <taxon>Metazoa</taxon>
        <taxon>Ecdysozoa</taxon>
        <taxon>Arthropoda</taxon>
        <taxon>Chelicerata</taxon>
        <taxon>Arachnida</taxon>
        <taxon>Araneae</taxon>
        <taxon>Araneomorphae</taxon>
        <taxon>Entelegynae</taxon>
        <taxon>Araneoidea</taxon>
        <taxon>Araneidae</taxon>
        <taxon>Caerostris</taxon>
    </lineage>
</organism>
<proteinExistence type="predicted"/>
<sequence>MDNQWKRANTDSSKMIYEIAKSYCLKASRNTGITAGFSLLRNPKKSTYSCNYKNDFNRFVELVTLRGVLVVFILPLQLFKCRVMVGFILSYFHYQTERRTGTVLILEHEKKKEERDAGSLFCIELSVRGTDDRTSRTTQTTFRKHFAAHWREDSFGTKTTPPLRMDAHEGRGET</sequence>
<reference evidence="2 3" key="1">
    <citation type="submission" date="2021-06" db="EMBL/GenBank/DDBJ databases">
        <title>Caerostris extrusa draft genome.</title>
        <authorList>
            <person name="Kono N."/>
            <person name="Arakawa K."/>
        </authorList>
    </citation>
    <scope>NUCLEOTIDE SEQUENCE [LARGE SCALE GENOMIC DNA]</scope>
</reference>
<dbReference type="Proteomes" id="UP001054945">
    <property type="component" value="Unassembled WGS sequence"/>
</dbReference>